<keyword evidence="2" id="KW-0067">ATP-binding</keyword>
<dbReference type="GeneID" id="111119241"/>
<dbReference type="SMART" id="SM00220">
    <property type="entry name" value="S_TKc"/>
    <property type="match status" value="1"/>
</dbReference>
<dbReference type="GO" id="GO:0004672">
    <property type="term" value="F:protein kinase activity"/>
    <property type="evidence" value="ECO:0007669"/>
    <property type="project" value="InterPro"/>
</dbReference>
<evidence type="ECO:0000256" key="3">
    <source>
        <dbReference type="SAM" id="MobiDB-lite"/>
    </source>
</evidence>
<sequence length="1510" mass="173402">MSKEGKMEGTKIKVSEIASKLNIFKKKPKTKKEKNTGNPPSGTDGIYYDVINPPNLPDTPIPKLPRTKPTPERIYNKEVIVDLPLQHVPSKRRMDDLDDKDYIYTTGGTINSQPLKKDVNFEDVFMDAEKYVPCKDSNHSLMISRFFFSPQEQDTVPSLPTTPIPSKPQNKTKQMTIRNKTTSVKDLPIQSAVIKRMEGLSESDYVYTTSTYVCRPREDEEHNVEEMFRDAKGCAHYQDLSCSVMINKCFFSPKGNYEGLTIAEICQEIENNTEEVQQDVWKFIVAHLIPDLKTNCNIHDTFSLLCCKNKNVKSLCIYELTEMILNIDPRARSCDDLKEMYKLGTIQLLSVITDTKKTSSLFQPLMNLGIVFNCFIYLKVIEAKDDWIEWIHDVKCSLQSKMKQTMEKENPDVQIFVKTVKCIFDIKDVNMDNSILIGEDLDELLPECSRADTDIYIEGLAYLYHTGNLVLRQLLKFQTGVQRLVKMVSFMNSSDEGMTKWFHCLLGQYVLRILQKEHNDVKSKVCEQCEDDLLSILKNDIFHHEAFSLTQSLFFHHKERVRFRYRDIHAAKTKGKIFSKVLTENHITTLLNRHGLDFEVTSSEAMMNDEIGRKQCQLCKQCASITCIYEAIPEELSDVNLYDNMRTVKLSVSRNAERNDDIQNELEALKQIEAEEFHKNVARLLAFNQSFPKFYIKEKLHGDNLQRRLLETREKRDIIPMFALLRIIIQAIQGVIYVHNRGCLLRDITSASFGCNRKEAGFEVKLKNFEKAAKPSDLSDDGIISGLHDLNFHGVPVRWAAPESLLEGHYSIYSDVWSVNILADEILNYAAWPYSDISDADINDLIKNIVFTNLRPQGFNRPRRIHGLILEGLSTVPSQRLKLEVLQGKLKDILDTDSGVEGCSTTQYEIPRLTERQIKANSIFERGIPLSIQSYREREEDPYALFVTEVACNKLVHKNQTTTKDQIHSSVMSSNSSHNYDHEEETGKFIRMEEVTNDFVTYTYPRLEELGDTMNSIEPWPPEKRSSANGYQLHYKFKGTMHLLDIALHKDRGETIGPYIELLYELAQHVDTFHSAGWILRCLRAKHVWINFPKFIVVPKIGKYRKIVPSKMGIHLEQIKVEDEKKREDVQWLPIEAIKANLYSKESDVYAFGMITWEVMTAFGQEGNIYHDDEDTESLCIPFNYQQSENILAHLVEGYIPEKPLKCPDWFYQKITRPCLLHQKIDRPSMKKILNILGARLHKNPPKQIFQRTQGKPDDSKRCDSGDSSGEPLPEQEFDNWYDELGVDSVPQSQQLPVSEYENWDNDCSFKKIDLSSTEESKVQDADIDNVYDDAFSASSRLQGSIPSQRPNLQKQNNQIAVTSEAPDSWVPPVPFAKKDKLECFDDQNNAPSILRRSNSQGFFVVSESSMSSSSYTPVSLPELSGNEIQVMNIDIQHTDPSIQSSSQMTGTCKDSDFVKFDKEDSERGFDNDECFSIEANKERETPLYLNATDARELDTEPPPIPPRNY</sequence>
<keyword evidence="5" id="KW-1185">Reference proteome</keyword>
<dbReference type="Gene3D" id="1.10.510.10">
    <property type="entry name" value="Transferase(Phosphotransferase) domain 1"/>
    <property type="match status" value="2"/>
</dbReference>
<name>A0A8B8CIC3_CRAVI</name>
<evidence type="ECO:0000256" key="1">
    <source>
        <dbReference type="ARBA" id="ARBA00022741"/>
    </source>
</evidence>
<dbReference type="PANTHER" id="PTHR24418">
    <property type="entry name" value="TYROSINE-PROTEIN KINASE"/>
    <property type="match status" value="1"/>
</dbReference>
<gene>
    <name evidence="6" type="primary">LOC111119241</name>
</gene>
<dbReference type="InterPro" id="IPR011009">
    <property type="entry name" value="Kinase-like_dom_sf"/>
</dbReference>
<dbReference type="InterPro" id="IPR050198">
    <property type="entry name" value="Non-receptor_tyrosine_kinases"/>
</dbReference>
<dbReference type="Pfam" id="PF07714">
    <property type="entry name" value="PK_Tyr_Ser-Thr"/>
    <property type="match status" value="2"/>
</dbReference>
<feature type="compositionally biased region" description="Basic residues" evidence="3">
    <location>
        <begin position="23"/>
        <end position="32"/>
    </location>
</feature>
<dbReference type="KEGG" id="cvn:111119241"/>
<dbReference type="SUPFAM" id="SSF56112">
    <property type="entry name" value="Protein kinase-like (PK-like)"/>
    <property type="match status" value="2"/>
</dbReference>
<feature type="compositionally biased region" description="Basic and acidic residues" evidence="3">
    <location>
        <begin position="1255"/>
        <end position="1265"/>
    </location>
</feature>
<protein>
    <submittedName>
        <fullName evidence="6">Uncharacterized protein LOC111119241 isoform X1</fullName>
    </submittedName>
</protein>
<dbReference type="GO" id="GO:0005524">
    <property type="term" value="F:ATP binding"/>
    <property type="evidence" value="ECO:0007669"/>
    <property type="project" value="UniProtKB-KW"/>
</dbReference>
<dbReference type="InterPro" id="IPR000719">
    <property type="entry name" value="Prot_kinase_dom"/>
</dbReference>
<keyword evidence="1" id="KW-0547">Nucleotide-binding</keyword>
<feature type="region of interest" description="Disordered" evidence="3">
    <location>
        <begin position="1247"/>
        <end position="1276"/>
    </location>
</feature>
<feature type="region of interest" description="Disordered" evidence="3">
    <location>
        <begin position="154"/>
        <end position="174"/>
    </location>
</feature>
<feature type="compositionally biased region" description="Pro residues" evidence="3">
    <location>
        <begin position="1501"/>
        <end position="1510"/>
    </location>
</feature>
<feature type="region of interest" description="Disordered" evidence="3">
    <location>
        <begin position="23"/>
        <end position="47"/>
    </location>
</feature>
<dbReference type="InterPro" id="IPR001245">
    <property type="entry name" value="Ser-Thr/Tyr_kinase_cat_dom"/>
</dbReference>
<feature type="domain" description="Protein kinase" evidence="4">
    <location>
        <begin position="605"/>
        <end position="894"/>
    </location>
</feature>
<evidence type="ECO:0000313" key="5">
    <source>
        <dbReference type="Proteomes" id="UP000694844"/>
    </source>
</evidence>
<dbReference type="OrthoDB" id="3256376at2759"/>
<accession>A0A8B8CIC3</accession>
<feature type="region of interest" description="Disordered" evidence="3">
    <location>
        <begin position="1481"/>
        <end position="1510"/>
    </location>
</feature>
<organism evidence="5 6">
    <name type="scientific">Crassostrea virginica</name>
    <name type="common">Eastern oyster</name>
    <dbReference type="NCBI Taxonomy" id="6565"/>
    <lineage>
        <taxon>Eukaryota</taxon>
        <taxon>Metazoa</taxon>
        <taxon>Spiralia</taxon>
        <taxon>Lophotrochozoa</taxon>
        <taxon>Mollusca</taxon>
        <taxon>Bivalvia</taxon>
        <taxon>Autobranchia</taxon>
        <taxon>Pteriomorphia</taxon>
        <taxon>Ostreida</taxon>
        <taxon>Ostreoidea</taxon>
        <taxon>Ostreidae</taxon>
        <taxon>Crassostrea</taxon>
    </lineage>
</organism>
<evidence type="ECO:0000256" key="2">
    <source>
        <dbReference type="ARBA" id="ARBA00022840"/>
    </source>
</evidence>
<evidence type="ECO:0000259" key="4">
    <source>
        <dbReference type="PROSITE" id="PS50011"/>
    </source>
</evidence>
<dbReference type="Proteomes" id="UP000694844">
    <property type="component" value="Chromosome 2"/>
</dbReference>
<reference evidence="6" key="1">
    <citation type="submission" date="2025-08" db="UniProtKB">
        <authorList>
            <consortium name="RefSeq"/>
        </authorList>
    </citation>
    <scope>IDENTIFICATION</scope>
    <source>
        <tissue evidence="6">Whole sample</tissue>
    </source>
</reference>
<feature type="domain" description="Protein kinase" evidence="4">
    <location>
        <begin position="918"/>
        <end position="1241"/>
    </location>
</feature>
<dbReference type="RefSeq" id="XP_022314939.1">
    <property type="nucleotide sequence ID" value="XM_022459231.1"/>
</dbReference>
<evidence type="ECO:0000313" key="6">
    <source>
        <dbReference type="RefSeq" id="XP_022314939.1"/>
    </source>
</evidence>
<dbReference type="PROSITE" id="PS50011">
    <property type="entry name" value="PROTEIN_KINASE_DOM"/>
    <property type="match status" value="2"/>
</dbReference>
<proteinExistence type="predicted"/>